<keyword evidence="10" id="KW-1133">Transmembrane helix</keyword>
<evidence type="ECO:0000256" key="6">
    <source>
        <dbReference type="ARBA" id="ARBA00023002"/>
    </source>
</evidence>
<dbReference type="EMBL" id="PKMF04000405">
    <property type="protein sequence ID" value="KAK7833503.1"/>
    <property type="molecule type" value="Genomic_DNA"/>
</dbReference>
<organism evidence="11 12">
    <name type="scientific">Quercus suber</name>
    <name type="common">Cork oak</name>
    <dbReference type="NCBI Taxonomy" id="58331"/>
    <lineage>
        <taxon>Eukaryota</taxon>
        <taxon>Viridiplantae</taxon>
        <taxon>Streptophyta</taxon>
        <taxon>Embryophyta</taxon>
        <taxon>Tracheophyta</taxon>
        <taxon>Spermatophyta</taxon>
        <taxon>Magnoliopsida</taxon>
        <taxon>eudicotyledons</taxon>
        <taxon>Gunneridae</taxon>
        <taxon>Pentapetalae</taxon>
        <taxon>rosids</taxon>
        <taxon>fabids</taxon>
        <taxon>Fagales</taxon>
        <taxon>Fagaceae</taxon>
        <taxon>Quercus</taxon>
    </lineage>
</organism>
<dbReference type="GO" id="GO:0020037">
    <property type="term" value="F:heme binding"/>
    <property type="evidence" value="ECO:0007669"/>
    <property type="project" value="InterPro"/>
</dbReference>
<dbReference type="Gene3D" id="1.10.630.10">
    <property type="entry name" value="Cytochrome P450"/>
    <property type="match status" value="1"/>
</dbReference>
<dbReference type="PANTHER" id="PTHR47943">
    <property type="entry name" value="CYTOCHROME P450 93A3-LIKE"/>
    <property type="match status" value="1"/>
</dbReference>
<evidence type="ECO:0000313" key="12">
    <source>
        <dbReference type="Proteomes" id="UP000237347"/>
    </source>
</evidence>
<keyword evidence="9 10" id="KW-0472">Membrane</keyword>
<evidence type="ECO:0000256" key="9">
    <source>
        <dbReference type="ARBA" id="ARBA00023136"/>
    </source>
</evidence>
<evidence type="ECO:0000313" key="11">
    <source>
        <dbReference type="EMBL" id="KAK7833503.1"/>
    </source>
</evidence>
<dbReference type="Proteomes" id="UP000237347">
    <property type="component" value="Unassembled WGS sequence"/>
</dbReference>
<dbReference type="GO" id="GO:0016020">
    <property type="term" value="C:membrane"/>
    <property type="evidence" value="ECO:0007669"/>
    <property type="project" value="UniProtKB-SubCell"/>
</dbReference>
<dbReference type="GO" id="GO:0005506">
    <property type="term" value="F:iron ion binding"/>
    <property type="evidence" value="ECO:0007669"/>
    <property type="project" value="InterPro"/>
</dbReference>
<dbReference type="GO" id="GO:0016705">
    <property type="term" value="F:oxidoreductase activity, acting on paired donors, with incorporation or reduction of molecular oxygen"/>
    <property type="evidence" value="ECO:0007669"/>
    <property type="project" value="InterPro"/>
</dbReference>
<dbReference type="AlphaFoldDB" id="A0AAW0K3M7"/>
<dbReference type="Pfam" id="PF00067">
    <property type="entry name" value="p450"/>
    <property type="match status" value="1"/>
</dbReference>
<evidence type="ECO:0000256" key="4">
    <source>
        <dbReference type="ARBA" id="ARBA00022617"/>
    </source>
</evidence>
<dbReference type="PANTHER" id="PTHR47943:SF8">
    <property type="entry name" value="CYTOCHROME P450"/>
    <property type="match status" value="1"/>
</dbReference>
<gene>
    <name evidence="11" type="ORF">CFP56_025558</name>
</gene>
<evidence type="ECO:0000256" key="2">
    <source>
        <dbReference type="ARBA" id="ARBA00004370"/>
    </source>
</evidence>
<dbReference type="SUPFAM" id="SSF48264">
    <property type="entry name" value="Cytochrome P450"/>
    <property type="match status" value="1"/>
</dbReference>
<keyword evidence="4" id="KW-0349">Heme</keyword>
<dbReference type="GO" id="GO:0004497">
    <property type="term" value="F:monooxygenase activity"/>
    <property type="evidence" value="ECO:0007669"/>
    <property type="project" value="UniProtKB-KW"/>
</dbReference>
<accession>A0AAW0K3M7</accession>
<reference evidence="11 12" key="1">
    <citation type="journal article" date="2018" name="Sci. Data">
        <title>The draft genome sequence of cork oak.</title>
        <authorList>
            <person name="Ramos A.M."/>
            <person name="Usie A."/>
            <person name="Barbosa P."/>
            <person name="Barros P.M."/>
            <person name="Capote T."/>
            <person name="Chaves I."/>
            <person name="Simoes F."/>
            <person name="Abreu I."/>
            <person name="Carrasquinho I."/>
            <person name="Faro C."/>
            <person name="Guimaraes J.B."/>
            <person name="Mendonca D."/>
            <person name="Nobrega F."/>
            <person name="Rodrigues L."/>
            <person name="Saibo N.J.M."/>
            <person name="Varela M.C."/>
            <person name="Egas C."/>
            <person name="Matos J."/>
            <person name="Miguel C.M."/>
            <person name="Oliveira M.M."/>
            <person name="Ricardo C.P."/>
            <person name="Goncalves S."/>
        </authorList>
    </citation>
    <scope>NUCLEOTIDE SEQUENCE [LARGE SCALE GENOMIC DNA]</scope>
    <source>
        <strain evidence="12">cv. HL8</strain>
    </source>
</reference>
<feature type="transmembrane region" description="Helical" evidence="10">
    <location>
        <begin position="6"/>
        <end position="25"/>
    </location>
</feature>
<keyword evidence="5" id="KW-0479">Metal-binding</keyword>
<evidence type="ECO:0000256" key="7">
    <source>
        <dbReference type="ARBA" id="ARBA00023004"/>
    </source>
</evidence>
<comment type="similarity">
    <text evidence="3">Belongs to the cytochrome P450 family.</text>
</comment>
<dbReference type="InterPro" id="IPR036396">
    <property type="entry name" value="Cyt_P450_sf"/>
</dbReference>
<evidence type="ECO:0000256" key="10">
    <source>
        <dbReference type="SAM" id="Phobius"/>
    </source>
</evidence>
<dbReference type="InterPro" id="IPR001128">
    <property type="entry name" value="Cyt_P450"/>
</dbReference>
<name>A0AAW0K3M7_QUESU</name>
<comment type="caution">
    <text evidence="11">The sequence shown here is derived from an EMBL/GenBank/DDBJ whole genome shotgun (WGS) entry which is preliminary data.</text>
</comment>
<evidence type="ECO:0000256" key="8">
    <source>
        <dbReference type="ARBA" id="ARBA00023033"/>
    </source>
</evidence>
<keyword evidence="12" id="KW-1185">Reference proteome</keyword>
<proteinExistence type="inferred from homology"/>
<protein>
    <submittedName>
        <fullName evidence="11">Cytochrome p450 705a20</fullName>
    </submittedName>
</protein>
<comment type="subcellular location">
    <subcellularLocation>
        <location evidence="2">Membrane</location>
    </subcellularLocation>
</comment>
<evidence type="ECO:0000256" key="1">
    <source>
        <dbReference type="ARBA" id="ARBA00001971"/>
    </source>
</evidence>
<keyword evidence="7" id="KW-0408">Iron</keyword>
<sequence length="303" mass="34753">MIDTQFYFLGFLSFISLTFLIISFVNKTSKPVTTHLRLPPSPPSLPVIGHLHHLYGAPLCKSLQSLSNQYGPLLYLQLAAVRCLVVSSASMAAEIFKTHDFAFASRTSFAFSKELPLANLGLFTSPYGDYWKFMKKLCMIEMLSLKQLERSHSIRREEIVQFVHVVLENANKKEVFDVGDELMRLTNNIVSRMLMSTRCSEKGDEADRITELVKESFKVCSKMCFGDALGPLKRLAFWLYGKQAMDLNMRYDEILERMLKQREEGGKRDENKDMMDVLLKVYQDDKAEIKITRNHIKALLLVS</sequence>
<comment type="cofactor">
    <cofactor evidence="1">
        <name>heme</name>
        <dbReference type="ChEBI" id="CHEBI:30413"/>
    </cofactor>
</comment>
<keyword evidence="6" id="KW-0560">Oxidoreductase</keyword>
<keyword evidence="8" id="KW-0503">Monooxygenase</keyword>
<evidence type="ECO:0000256" key="3">
    <source>
        <dbReference type="ARBA" id="ARBA00010617"/>
    </source>
</evidence>
<keyword evidence="10" id="KW-0812">Transmembrane</keyword>
<evidence type="ECO:0000256" key="5">
    <source>
        <dbReference type="ARBA" id="ARBA00022723"/>
    </source>
</evidence>